<dbReference type="EMBL" id="DSVQ01000013">
    <property type="protein sequence ID" value="HGT39676.1"/>
    <property type="molecule type" value="Genomic_DNA"/>
</dbReference>
<dbReference type="GO" id="GO:0016740">
    <property type="term" value="F:transferase activity"/>
    <property type="evidence" value="ECO:0007669"/>
    <property type="project" value="UniProtKB-KW"/>
</dbReference>
<keyword evidence="2" id="KW-0808">Transferase</keyword>
<feature type="domain" description="Glycosyltransferase 2-like" evidence="1">
    <location>
        <begin position="45"/>
        <end position="139"/>
    </location>
</feature>
<sequence>MVSHALPLQTADYGLQTTLCTILYQPDWSRTGKVIEQNLAALDACDLTGELVIVDNSPAPTTPAIGLAAHDRRVRLLWNDGYNLYIAGALSRVLREARGGTLVYFCASHGLVHDLTWLADMLAPLDDPKVGAAGRAVRAGVQPPVPVRVL</sequence>
<dbReference type="Pfam" id="PF00535">
    <property type="entry name" value="Glycos_transf_2"/>
    <property type="match status" value="1"/>
</dbReference>
<dbReference type="SUPFAM" id="SSF53448">
    <property type="entry name" value="Nucleotide-diphospho-sugar transferases"/>
    <property type="match status" value="1"/>
</dbReference>
<protein>
    <submittedName>
        <fullName evidence="2">Glycosyltransferase</fullName>
    </submittedName>
</protein>
<accession>A0A7C4LLN2</accession>
<evidence type="ECO:0000313" key="2">
    <source>
        <dbReference type="EMBL" id="HGT39676.1"/>
    </source>
</evidence>
<dbReference type="Gene3D" id="3.90.550.10">
    <property type="entry name" value="Spore Coat Polysaccharide Biosynthesis Protein SpsA, Chain A"/>
    <property type="match status" value="1"/>
</dbReference>
<proteinExistence type="predicted"/>
<dbReference type="InterPro" id="IPR001173">
    <property type="entry name" value="Glyco_trans_2-like"/>
</dbReference>
<evidence type="ECO:0000259" key="1">
    <source>
        <dbReference type="Pfam" id="PF00535"/>
    </source>
</evidence>
<dbReference type="InterPro" id="IPR029044">
    <property type="entry name" value="Nucleotide-diphossugar_trans"/>
</dbReference>
<name>A0A7C4LLN2_9PLAN</name>
<comment type="caution">
    <text evidence="2">The sequence shown here is derived from an EMBL/GenBank/DDBJ whole genome shotgun (WGS) entry which is preliminary data.</text>
</comment>
<organism evidence="2">
    <name type="scientific">Schlesneria paludicola</name>
    <dbReference type="NCBI Taxonomy" id="360056"/>
    <lineage>
        <taxon>Bacteria</taxon>
        <taxon>Pseudomonadati</taxon>
        <taxon>Planctomycetota</taxon>
        <taxon>Planctomycetia</taxon>
        <taxon>Planctomycetales</taxon>
        <taxon>Planctomycetaceae</taxon>
        <taxon>Schlesneria</taxon>
    </lineage>
</organism>
<reference evidence="2" key="1">
    <citation type="journal article" date="2020" name="mSystems">
        <title>Genome- and Community-Level Interaction Insights into Carbon Utilization and Element Cycling Functions of Hydrothermarchaeota in Hydrothermal Sediment.</title>
        <authorList>
            <person name="Zhou Z."/>
            <person name="Liu Y."/>
            <person name="Xu W."/>
            <person name="Pan J."/>
            <person name="Luo Z.H."/>
            <person name="Li M."/>
        </authorList>
    </citation>
    <scope>NUCLEOTIDE SEQUENCE [LARGE SCALE GENOMIC DNA]</scope>
    <source>
        <strain evidence="2">SpSt-508</strain>
    </source>
</reference>
<gene>
    <name evidence="2" type="ORF">ENS64_10510</name>
</gene>
<dbReference type="AlphaFoldDB" id="A0A7C4LLN2"/>